<dbReference type="EMBL" id="LOHZ01000033">
    <property type="protein sequence ID" value="KYO65506.1"/>
    <property type="molecule type" value="Genomic_DNA"/>
</dbReference>
<dbReference type="SUPFAM" id="SSF50475">
    <property type="entry name" value="FMN-binding split barrel"/>
    <property type="match status" value="1"/>
</dbReference>
<dbReference type="PATRIC" id="fig|520767.4.peg.1649"/>
<evidence type="ECO:0000313" key="3">
    <source>
        <dbReference type="Proteomes" id="UP000075737"/>
    </source>
</evidence>
<protein>
    <recommendedName>
        <fullName evidence="1">Pyridoxamine 5'-phosphate oxidase N-terminal domain-containing protein</fullName>
    </recommendedName>
</protein>
<organism evidence="2 3">
    <name type="scientific">Thermovenabulum gondwanense</name>
    <dbReference type="NCBI Taxonomy" id="520767"/>
    <lineage>
        <taxon>Bacteria</taxon>
        <taxon>Bacillati</taxon>
        <taxon>Bacillota</taxon>
        <taxon>Clostridia</taxon>
        <taxon>Thermosediminibacterales</taxon>
        <taxon>Thermosediminibacteraceae</taxon>
        <taxon>Thermovenabulum</taxon>
    </lineage>
</organism>
<dbReference type="InterPro" id="IPR011576">
    <property type="entry name" value="Pyridox_Oxase_N"/>
</dbReference>
<feature type="domain" description="Pyridoxamine 5'-phosphate oxidase N-terminal" evidence="1">
    <location>
        <begin position="6"/>
        <end position="93"/>
    </location>
</feature>
<dbReference type="InterPro" id="IPR052917">
    <property type="entry name" value="Stress-Dev_Protein"/>
</dbReference>
<gene>
    <name evidence="2" type="ORF">ATZ99_15420</name>
</gene>
<proteinExistence type="predicted"/>
<dbReference type="PANTHER" id="PTHR34818:SF1">
    <property type="entry name" value="PROTEIN BLI-3"/>
    <property type="match status" value="1"/>
</dbReference>
<dbReference type="Gene3D" id="2.30.110.10">
    <property type="entry name" value="Electron Transport, Fmn-binding Protein, Chain A"/>
    <property type="match status" value="1"/>
</dbReference>
<accession>A0A162MET3</accession>
<name>A0A162MET3_9FIRM</name>
<sequence>MSSEIKEVLEFLKENPTFYIATVEGDKPRVRPFGFVMEHEGKLYFCTNNQKNVYKQLKEKPYFEICTADKEGRWIRLRGKAVFNSTREIKEKALEIAPYLKTMYSADDNLFELFYVEDGEVTFCSMTGDNRTLKL</sequence>
<dbReference type="Pfam" id="PF01243">
    <property type="entry name" value="PNPOx_N"/>
    <property type="match status" value="1"/>
</dbReference>
<keyword evidence="3" id="KW-1185">Reference proteome</keyword>
<evidence type="ECO:0000313" key="2">
    <source>
        <dbReference type="EMBL" id="KYO65506.1"/>
    </source>
</evidence>
<dbReference type="PANTHER" id="PTHR34818">
    <property type="entry name" value="PROTEIN BLI-3"/>
    <property type="match status" value="1"/>
</dbReference>
<comment type="caution">
    <text evidence="2">The sequence shown here is derived from an EMBL/GenBank/DDBJ whole genome shotgun (WGS) entry which is preliminary data.</text>
</comment>
<dbReference type="STRING" id="520767.ATZ99_15420"/>
<evidence type="ECO:0000259" key="1">
    <source>
        <dbReference type="Pfam" id="PF01243"/>
    </source>
</evidence>
<dbReference type="InterPro" id="IPR012349">
    <property type="entry name" value="Split_barrel_FMN-bd"/>
</dbReference>
<dbReference type="AlphaFoldDB" id="A0A162MET3"/>
<reference evidence="2 3" key="1">
    <citation type="submission" date="2015-12" db="EMBL/GenBank/DDBJ databases">
        <title>Draft genome of Thermovenabulum gondwanense isolated from a red thermophilic microbial mat colonisisng an outflow channel of a bore well.</title>
        <authorList>
            <person name="Patel B.K."/>
        </authorList>
    </citation>
    <scope>NUCLEOTIDE SEQUENCE [LARGE SCALE GENOMIC DNA]</scope>
    <source>
        <strain evidence="2 3">R270</strain>
    </source>
</reference>
<dbReference type="Proteomes" id="UP000075737">
    <property type="component" value="Unassembled WGS sequence"/>
</dbReference>